<accession>A0A803NPV3</accession>
<dbReference type="Gramene" id="evm.model.01.598">
    <property type="protein sequence ID" value="cds.evm.model.01.598"/>
    <property type="gene ID" value="evm.TU.01.598"/>
</dbReference>
<evidence type="ECO:0000313" key="3">
    <source>
        <dbReference type="Proteomes" id="UP000596661"/>
    </source>
</evidence>
<dbReference type="GO" id="GO:0004523">
    <property type="term" value="F:RNA-DNA hybrid ribonuclease activity"/>
    <property type="evidence" value="ECO:0007669"/>
    <property type="project" value="InterPro"/>
</dbReference>
<dbReference type="Pfam" id="PF13456">
    <property type="entry name" value="RVT_3"/>
    <property type="match status" value="1"/>
</dbReference>
<name>A0A803NPV3_CANSA</name>
<evidence type="ECO:0000259" key="1">
    <source>
        <dbReference type="Pfam" id="PF13456"/>
    </source>
</evidence>
<dbReference type="GO" id="GO:0003676">
    <property type="term" value="F:nucleic acid binding"/>
    <property type="evidence" value="ECO:0007669"/>
    <property type="project" value="InterPro"/>
</dbReference>
<evidence type="ECO:0000313" key="2">
    <source>
        <dbReference type="EnsemblPlants" id="cds.evm.model.01.598"/>
    </source>
</evidence>
<dbReference type="Proteomes" id="UP000596661">
    <property type="component" value="Chromosome 1"/>
</dbReference>
<protein>
    <recommendedName>
        <fullName evidence="1">RNase H type-1 domain-containing protein</fullName>
    </recommendedName>
</protein>
<dbReference type="AlphaFoldDB" id="A0A803NPV3"/>
<sequence>MFGEVFSWDCAIQTMFSTDPIRWMPPLPESFALTTDAQMVLGRGFVGLVGVIRDAAGAVWLVWSSSVLGDFSVNVAEPLAIRLGLTLAHQLDFIIFDY</sequence>
<dbReference type="EnsemblPlants" id="evm.model.01.598">
    <property type="protein sequence ID" value="cds.evm.model.01.598"/>
    <property type="gene ID" value="evm.TU.01.598"/>
</dbReference>
<feature type="domain" description="RNase H type-1" evidence="1">
    <location>
        <begin position="37"/>
        <end position="92"/>
    </location>
</feature>
<dbReference type="InterPro" id="IPR002156">
    <property type="entry name" value="RNaseH_domain"/>
</dbReference>
<reference evidence="2" key="2">
    <citation type="submission" date="2021-03" db="UniProtKB">
        <authorList>
            <consortium name="EnsemblPlants"/>
        </authorList>
    </citation>
    <scope>IDENTIFICATION</scope>
</reference>
<organism evidence="2 3">
    <name type="scientific">Cannabis sativa</name>
    <name type="common">Hemp</name>
    <name type="synonym">Marijuana</name>
    <dbReference type="NCBI Taxonomy" id="3483"/>
    <lineage>
        <taxon>Eukaryota</taxon>
        <taxon>Viridiplantae</taxon>
        <taxon>Streptophyta</taxon>
        <taxon>Embryophyta</taxon>
        <taxon>Tracheophyta</taxon>
        <taxon>Spermatophyta</taxon>
        <taxon>Magnoliopsida</taxon>
        <taxon>eudicotyledons</taxon>
        <taxon>Gunneridae</taxon>
        <taxon>Pentapetalae</taxon>
        <taxon>rosids</taxon>
        <taxon>fabids</taxon>
        <taxon>Rosales</taxon>
        <taxon>Cannabaceae</taxon>
        <taxon>Cannabis</taxon>
    </lineage>
</organism>
<dbReference type="EMBL" id="UZAU01000018">
    <property type="status" value="NOT_ANNOTATED_CDS"/>
    <property type="molecule type" value="Genomic_DNA"/>
</dbReference>
<reference evidence="2" key="1">
    <citation type="submission" date="2018-11" db="EMBL/GenBank/DDBJ databases">
        <authorList>
            <person name="Grassa J C."/>
        </authorList>
    </citation>
    <scope>NUCLEOTIDE SEQUENCE [LARGE SCALE GENOMIC DNA]</scope>
</reference>
<proteinExistence type="predicted"/>
<keyword evidence="3" id="KW-1185">Reference proteome</keyword>